<evidence type="ECO:0000313" key="2">
    <source>
        <dbReference type="Proteomes" id="UP000184310"/>
    </source>
</evidence>
<protein>
    <submittedName>
        <fullName evidence="1">Immunity protein 19</fullName>
    </submittedName>
</protein>
<dbReference type="Pfam" id="PF15563">
    <property type="entry name" value="Imm19"/>
    <property type="match status" value="1"/>
</dbReference>
<evidence type="ECO:0000313" key="1">
    <source>
        <dbReference type="EMBL" id="SHJ43315.1"/>
    </source>
</evidence>
<reference evidence="1 2" key="1">
    <citation type="submission" date="2016-11" db="EMBL/GenBank/DDBJ databases">
        <authorList>
            <person name="Jaros S."/>
            <person name="Januszkiewicz K."/>
            <person name="Wedrychowicz H."/>
        </authorList>
    </citation>
    <scope>NUCLEOTIDE SEQUENCE [LARGE SCALE GENOMIC DNA]</scope>
    <source>
        <strain evidence="1 2">DSM 21758</strain>
    </source>
</reference>
<dbReference type="OrthoDB" id="2080912at2"/>
<accession>A0A1M6J9E6</accession>
<name>A0A1M6J9E6_9CLOT</name>
<organism evidence="1 2">
    <name type="scientific">Clostridium cavendishii DSM 21758</name>
    <dbReference type="NCBI Taxonomy" id="1121302"/>
    <lineage>
        <taxon>Bacteria</taxon>
        <taxon>Bacillati</taxon>
        <taxon>Bacillota</taxon>
        <taxon>Clostridia</taxon>
        <taxon>Eubacteriales</taxon>
        <taxon>Clostridiaceae</taxon>
        <taxon>Clostridium</taxon>
    </lineage>
</organism>
<dbReference type="AlphaFoldDB" id="A0A1M6J9E6"/>
<dbReference type="RefSeq" id="WP_072986502.1">
    <property type="nucleotide sequence ID" value="NZ_FQZB01000008.1"/>
</dbReference>
<keyword evidence="2" id="KW-1185">Reference proteome</keyword>
<proteinExistence type="predicted"/>
<sequence length="185" mass="22000">MNNILTLDDLFNECETFWPFFFSKCYPNGYFEKEDIELAEYIRGKYCLPIEWVDDFTKYYAGVFDEEDGYVKNPRKVIVDFANNNLLEIEFHPGDTIFYLNKENIGCTGPHFELHKISWNELKKLLLNVEYKEFKLFMILPMVFIQDNEIDEVFKVITECLTKLPFKSEDYTIISKCIVENIIGE</sequence>
<dbReference type="EMBL" id="FQZB01000008">
    <property type="protein sequence ID" value="SHJ43315.1"/>
    <property type="molecule type" value="Genomic_DNA"/>
</dbReference>
<dbReference type="InterPro" id="IPR029086">
    <property type="entry name" value="Imm19"/>
</dbReference>
<dbReference type="Proteomes" id="UP000184310">
    <property type="component" value="Unassembled WGS sequence"/>
</dbReference>
<gene>
    <name evidence="1" type="ORF">SAMN02745163_01956</name>
</gene>
<dbReference type="STRING" id="1121302.SAMN02745163_01956"/>